<name>A0A4P9VSP1_9GAMM</name>
<dbReference type="Pfam" id="PF00132">
    <property type="entry name" value="Hexapep"/>
    <property type="match status" value="1"/>
</dbReference>
<dbReference type="RefSeq" id="WP_027707194.1">
    <property type="nucleotide sequence ID" value="NZ_JAEVHG010000002.1"/>
</dbReference>
<dbReference type="InterPro" id="IPR056729">
    <property type="entry name" value="GMPPB_C"/>
</dbReference>
<dbReference type="InterPro" id="IPR020573">
    <property type="entry name" value="UDP_GlcNAc_AcTrfase_non-rep"/>
</dbReference>
<feature type="domain" description="UDP-3-O-[3-hydroxymyristoyl] glucosamine N-acyltransferase non-repeat region" evidence="8">
    <location>
        <begin position="26"/>
        <end position="92"/>
    </location>
</feature>
<dbReference type="GO" id="GO:0103118">
    <property type="term" value="F:UDP-3-O-[(3R)-3-hydroxyacyl]-glucosamine N-acyltransferase activity"/>
    <property type="evidence" value="ECO:0007669"/>
    <property type="project" value="UniProtKB-EC"/>
</dbReference>
<sequence>MKVASAYTLKQVAEYLQADLIGDAQLRLSGLATLQDATPNDLSFLANPAYRKYLDITQAGAVILKPDMATQFSGSVIVVANPYLAYAKISHLFDSSRQFDAGIHPSAVVHPTAKLSDSVYVGPNVVIESGVTIGEHAVIESGTVVGRDSLIGAYTHLSRNVTICYGVTIGERVIIHSGAVIGADGFGFAPEQHQWHKIAQLGSVIIGDDVEIGANTAIDRGALSDTIIGNGVKLDNLIQIAHNVVIGENTAIAGCVGISGSTTVGKNCTIAGGSGLAGHLSITDNVHITAMTLVTKSIDQPGTYSSGAGTSMPAAQWKKQVVRIRQLDELAKRIHQLEKRNER</sequence>
<feature type="active site" description="Proton acceptor" evidence="7">
    <location>
        <position position="242"/>
    </location>
</feature>
<organism evidence="10 11">
    <name type="scientific">Zooshikella ganghwensis</name>
    <dbReference type="NCBI Taxonomy" id="202772"/>
    <lineage>
        <taxon>Bacteria</taxon>
        <taxon>Pseudomonadati</taxon>
        <taxon>Pseudomonadota</taxon>
        <taxon>Gammaproteobacteria</taxon>
        <taxon>Oceanospirillales</taxon>
        <taxon>Zooshikellaceae</taxon>
        <taxon>Zooshikella</taxon>
    </lineage>
</organism>
<evidence type="ECO:0000256" key="6">
    <source>
        <dbReference type="ARBA" id="ARBA00023315"/>
    </source>
</evidence>
<comment type="similarity">
    <text evidence="7">Belongs to the transferase hexapeptide repeat family. LpxD subfamily.</text>
</comment>
<dbReference type="Gene3D" id="3.40.1390.10">
    <property type="entry name" value="MurE/MurF, N-terminal domain"/>
    <property type="match status" value="1"/>
</dbReference>
<dbReference type="Pfam" id="PF25087">
    <property type="entry name" value="GMPPB_C"/>
    <property type="match status" value="1"/>
</dbReference>
<dbReference type="GO" id="GO:0016020">
    <property type="term" value="C:membrane"/>
    <property type="evidence" value="ECO:0007669"/>
    <property type="project" value="GOC"/>
</dbReference>
<dbReference type="PANTHER" id="PTHR43378">
    <property type="entry name" value="UDP-3-O-ACYLGLUCOSAMINE N-ACYLTRANSFERASE"/>
    <property type="match status" value="1"/>
</dbReference>
<evidence type="ECO:0000256" key="1">
    <source>
        <dbReference type="ARBA" id="ARBA00022516"/>
    </source>
</evidence>
<evidence type="ECO:0000256" key="4">
    <source>
        <dbReference type="ARBA" id="ARBA00022737"/>
    </source>
</evidence>
<dbReference type="Gene3D" id="1.20.5.170">
    <property type="match status" value="1"/>
</dbReference>
<keyword evidence="2 7" id="KW-0441">Lipid A biosynthesis</keyword>
<comment type="subunit">
    <text evidence="7">Homotrimer.</text>
</comment>
<dbReference type="SUPFAM" id="SSF51161">
    <property type="entry name" value="Trimeric LpxA-like enzymes"/>
    <property type="match status" value="1"/>
</dbReference>
<proteinExistence type="inferred from homology"/>
<dbReference type="InterPro" id="IPR001451">
    <property type="entry name" value="Hexapep"/>
</dbReference>
<dbReference type="CDD" id="cd03352">
    <property type="entry name" value="LbH_LpxD"/>
    <property type="match status" value="1"/>
</dbReference>
<comment type="caution">
    <text evidence="10">The sequence shown here is derived from an EMBL/GenBank/DDBJ whole genome shotgun (WGS) entry which is preliminary data.</text>
</comment>
<dbReference type="PANTHER" id="PTHR43378:SF2">
    <property type="entry name" value="UDP-3-O-ACYLGLUCOSAMINE N-ACYLTRANSFERASE 1, MITOCHONDRIAL-RELATED"/>
    <property type="match status" value="1"/>
</dbReference>
<keyword evidence="5 7" id="KW-0443">Lipid metabolism</keyword>
<comment type="function">
    <text evidence="7">Catalyzes the N-acylation of UDP-3-O-acylglucosamine using 3-hydroxyacyl-ACP as the acyl donor. Is involved in the biosynthesis of lipid A, a phosphorylated glycolipid that anchors the lipopolysaccharide to the outer membrane of the cell.</text>
</comment>
<evidence type="ECO:0000313" key="11">
    <source>
        <dbReference type="Proteomes" id="UP000257039"/>
    </source>
</evidence>
<evidence type="ECO:0000313" key="10">
    <source>
        <dbReference type="EMBL" id="RDH45020.1"/>
    </source>
</evidence>
<evidence type="ECO:0000256" key="2">
    <source>
        <dbReference type="ARBA" id="ARBA00022556"/>
    </source>
</evidence>
<reference evidence="10 11" key="1">
    <citation type="submission" date="2017-04" db="EMBL/GenBank/DDBJ databases">
        <title>Draft genome sequence of Zooshikella ganghwensis VG4 isolated from Red Sea sediments.</title>
        <authorList>
            <person name="Rehman Z."/>
            <person name="Alam I."/>
            <person name="Kamau A."/>
            <person name="Bajic V."/>
            <person name="Leiknes T."/>
        </authorList>
    </citation>
    <scope>NUCLEOTIDE SEQUENCE [LARGE SCALE GENOMIC DNA]</scope>
    <source>
        <strain evidence="10 11">VG4</strain>
    </source>
</reference>
<dbReference type="EMBL" id="NDXW01000001">
    <property type="protein sequence ID" value="RDH45020.1"/>
    <property type="molecule type" value="Genomic_DNA"/>
</dbReference>
<keyword evidence="3 7" id="KW-0808">Transferase</keyword>
<dbReference type="Pfam" id="PF04613">
    <property type="entry name" value="LpxD"/>
    <property type="match status" value="1"/>
</dbReference>
<dbReference type="UniPathway" id="UPA00973"/>
<dbReference type="GO" id="GO:0016410">
    <property type="term" value="F:N-acyltransferase activity"/>
    <property type="evidence" value="ECO:0007669"/>
    <property type="project" value="InterPro"/>
</dbReference>
<dbReference type="AlphaFoldDB" id="A0A4P9VSP1"/>
<keyword evidence="6 7" id="KW-0012">Acyltransferase</keyword>
<dbReference type="InterPro" id="IPR007691">
    <property type="entry name" value="LpxD"/>
</dbReference>
<gene>
    <name evidence="7 10" type="primary">lpxD</name>
    <name evidence="10" type="ORF">B9G39_17135</name>
</gene>
<evidence type="ECO:0000259" key="9">
    <source>
        <dbReference type="Pfam" id="PF25087"/>
    </source>
</evidence>
<evidence type="ECO:0000256" key="5">
    <source>
        <dbReference type="ARBA" id="ARBA00023098"/>
    </source>
</evidence>
<feature type="domain" description="Mannose-1-phosphate guanyltransferase C-terminal" evidence="9">
    <location>
        <begin position="104"/>
        <end position="184"/>
    </location>
</feature>
<dbReference type="InterPro" id="IPR011004">
    <property type="entry name" value="Trimer_LpxA-like_sf"/>
</dbReference>
<dbReference type="PROSITE" id="PS00101">
    <property type="entry name" value="HEXAPEP_TRANSFERASES"/>
    <property type="match status" value="1"/>
</dbReference>
<dbReference type="GO" id="GO:0009245">
    <property type="term" value="P:lipid A biosynthetic process"/>
    <property type="evidence" value="ECO:0007669"/>
    <property type="project" value="UniProtKB-UniRule"/>
</dbReference>
<keyword evidence="4 7" id="KW-0677">Repeat</keyword>
<evidence type="ECO:0000256" key="7">
    <source>
        <dbReference type="HAMAP-Rule" id="MF_00523"/>
    </source>
</evidence>
<dbReference type="InterPro" id="IPR018357">
    <property type="entry name" value="Hexapep_transf_CS"/>
</dbReference>
<dbReference type="Gene3D" id="2.160.10.10">
    <property type="entry name" value="Hexapeptide repeat proteins"/>
    <property type="match status" value="1"/>
</dbReference>
<keyword evidence="1 7" id="KW-0444">Lipid biosynthesis</keyword>
<evidence type="ECO:0000256" key="3">
    <source>
        <dbReference type="ARBA" id="ARBA00022679"/>
    </source>
</evidence>
<dbReference type="EC" id="2.3.1.191" evidence="7"/>
<protein>
    <recommendedName>
        <fullName evidence="7">UDP-3-O-acylglucosamine N-acyltransferase</fullName>
        <ecNumber evidence="7">2.3.1.191</ecNumber>
    </recommendedName>
</protein>
<comment type="pathway">
    <text evidence="7">Bacterial outer membrane biogenesis; LPS lipid A biosynthesis.</text>
</comment>
<dbReference type="NCBIfam" id="NF002060">
    <property type="entry name" value="PRK00892.1"/>
    <property type="match status" value="1"/>
</dbReference>
<comment type="catalytic activity">
    <reaction evidence="7">
        <text>a UDP-3-O-[(3R)-3-hydroxyacyl]-alpha-D-glucosamine + a (3R)-hydroxyacyl-[ACP] = a UDP-2-N,3-O-bis[(3R)-3-hydroxyacyl]-alpha-D-glucosamine + holo-[ACP] + H(+)</text>
        <dbReference type="Rhea" id="RHEA:53836"/>
        <dbReference type="Rhea" id="RHEA-COMP:9685"/>
        <dbReference type="Rhea" id="RHEA-COMP:9945"/>
        <dbReference type="ChEBI" id="CHEBI:15378"/>
        <dbReference type="ChEBI" id="CHEBI:64479"/>
        <dbReference type="ChEBI" id="CHEBI:78827"/>
        <dbReference type="ChEBI" id="CHEBI:137740"/>
        <dbReference type="ChEBI" id="CHEBI:137748"/>
        <dbReference type="EC" id="2.3.1.191"/>
    </reaction>
</comment>
<keyword evidence="11" id="KW-1185">Reference proteome</keyword>
<dbReference type="Proteomes" id="UP000257039">
    <property type="component" value="Unassembled WGS sequence"/>
</dbReference>
<evidence type="ECO:0000259" key="8">
    <source>
        <dbReference type="Pfam" id="PF04613"/>
    </source>
</evidence>
<dbReference type="HAMAP" id="MF_00523">
    <property type="entry name" value="LpxD"/>
    <property type="match status" value="1"/>
</dbReference>
<accession>A0A4P9VSP1</accession>
<dbReference type="NCBIfam" id="TIGR01853">
    <property type="entry name" value="lipid_A_lpxD"/>
    <property type="match status" value="1"/>
</dbReference>